<dbReference type="SMART" id="SM00239">
    <property type="entry name" value="C2"/>
    <property type="match status" value="1"/>
</dbReference>
<keyword evidence="5" id="KW-1185">Reference proteome</keyword>
<keyword evidence="1 2" id="KW-0732">Signal</keyword>
<dbReference type="Gene3D" id="2.60.40.150">
    <property type="entry name" value="C2 domain"/>
    <property type="match status" value="1"/>
</dbReference>
<dbReference type="GO" id="GO:0016020">
    <property type="term" value="C:membrane"/>
    <property type="evidence" value="ECO:0007669"/>
    <property type="project" value="TreeGrafter"/>
</dbReference>
<dbReference type="Pfam" id="PF00168">
    <property type="entry name" value="C2"/>
    <property type="match status" value="1"/>
</dbReference>
<feature type="chain" id="PRO_5043385442" description="C2 domain-containing protein" evidence="2">
    <location>
        <begin position="27"/>
        <end position="134"/>
    </location>
</feature>
<dbReference type="InterPro" id="IPR052784">
    <property type="entry name" value="Perforin-1_pore-forming"/>
</dbReference>
<feature type="signal peptide" evidence="2">
    <location>
        <begin position="1"/>
        <end position="26"/>
    </location>
</feature>
<dbReference type="GO" id="GO:0001771">
    <property type="term" value="P:immunological synapse formation"/>
    <property type="evidence" value="ECO:0007669"/>
    <property type="project" value="TreeGrafter"/>
</dbReference>
<organism evidence="4 5">
    <name type="scientific">Culter alburnus</name>
    <name type="common">Topmouth culter</name>
    <dbReference type="NCBI Taxonomy" id="194366"/>
    <lineage>
        <taxon>Eukaryota</taxon>
        <taxon>Metazoa</taxon>
        <taxon>Chordata</taxon>
        <taxon>Craniata</taxon>
        <taxon>Vertebrata</taxon>
        <taxon>Euteleostomi</taxon>
        <taxon>Actinopterygii</taxon>
        <taxon>Neopterygii</taxon>
        <taxon>Teleostei</taxon>
        <taxon>Ostariophysi</taxon>
        <taxon>Cypriniformes</taxon>
        <taxon>Xenocyprididae</taxon>
        <taxon>Xenocypridinae</taxon>
        <taxon>Culter</taxon>
    </lineage>
</organism>
<evidence type="ECO:0000259" key="3">
    <source>
        <dbReference type="PROSITE" id="PS50004"/>
    </source>
</evidence>
<dbReference type="GO" id="GO:0022829">
    <property type="term" value="F:wide pore channel activity"/>
    <property type="evidence" value="ECO:0007669"/>
    <property type="project" value="TreeGrafter"/>
</dbReference>
<dbReference type="InterPro" id="IPR000008">
    <property type="entry name" value="C2_dom"/>
</dbReference>
<reference evidence="4 5" key="1">
    <citation type="submission" date="2024-05" db="EMBL/GenBank/DDBJ databases">
        <title>A high-quality chromosomal-level genome assembly of Topmouth culter (Culter alburnus).</title>
        <authorList>
            <person name="Zhao H."/>
        </authorList>
    </citation>
    <scope>NUCLEOTIDE SEQUENCE [LARGE SCALE GENOMIC DNA]</scope>
    <source>
        <strain evidence="4">CATC2023</strain>
        <tissue evidence="4">Muscle</tissue>
    </source>
</reference>
<evidence type="ECO:0000256" key="2">
    <source>
        <dbReference type="SAM" id="SignalP"/>
    </source>
</evidence>
<dbReference type="PANTHER" id="PTHR46096">
    <property type="entry name" value="PERFORIN-1"/>
    <property type="match status" value="1"/>
</dbReference>
<dbReference type="GO" id="GO:0051607">
    <property type="term" value="P:defense response to virus"/>
    <property type="evidence" value="ECO:0007669"/>
    <property type="project" value="TreeGrafter"/>
</dbReference>
<dbReference type="SUPFAM" id="SSF49562">
    <property type="entry name" value="C2 domain (Calcium/lipid-binding domain, CaLB)"/>
    <property type="match status" value="1"/>
</dbReference>
<name>A0AAW2ASU0_CULAL</name>
<sequence>MAVFYDLRLMSLAVLMLASQLDVVSAAVQVYGLYAKDLTGDAAGNHPDPYVKVWCGSSFGGMTEFVRDTDNPSWSAEFNFPQCTAKENLKLQVWDKDLNFDDHLGTCVKQVQYGSFTGSCHLKDGTLFYSYKLK</sequence>
<dbReference type="AlphaFoldDB" id="A0AAW2ASU0"/>
<feature type="domain" description="C2" evidence="3">
    <location>
        <begin position="8"/>
        <end position="127"/>
    </location>
</feature>
<accession>A0AAW2ASU0</accession>
<dbReference type="GO" id="GO:0001913">
    <property type="term" value="P:T cell mediated cytotoxicity"/>
    <property type="evidence" value="ECO:0007669"/>
    <property type="project" value="TreeGrafter"/>
</dbReference>
<dbReference type="InterPro" id="IPR035892">
    <property type="entry name" value="C2_domain_sf"/>
</dbReference>
<evidence type="ECO:0000313" key="4">
    <source>
        <dbReference type="EMBL" id="KAK9975697.1"/>
    </source>
</evidence>
<dbReference type="PANTHER" id="PTHR46096:SF3">
    <property type="entry name" value="PERFORIN-1"/>
    <property type="match status" value="1"/>
</dbReference>
<evidence type="ECO:0000256" key="1">
    <source>
        <dbReference type="ARBA" id="ARBA00022729"/>
    </source>
</evidence>
<dbReference type="EMBL" id="JAWDJR010000004">
    <property type="protein sequence ID" value="KAK9975697.1"/>
    <property type="molecule type" value="Genomic_DNA"/>
</dbReference>
<proteinExistence type="predicted"/>
<dbReference type="Proteomes" id="UP001479290">
    <property type="component" value="Unassembled WGS sequence"/>
</dbReference>
<comment type="caution">
    <text evidence="4">The sequence shown here is derived from an EMBL/GenBank/DDBJ whole genome shotgun (WGS) entry which is preliminary data.</text>
</comment>
<protein>
    <recommendedName>
        <fullName evidence="3">C2 domain-containing protein</fullName>
    </recommendedName>
</protein>
<gene>
    <name evidence="4" type="ORF">ABG768_020935</name>
</gene>
<dbReference type="PROSITE" id="PS50004">
    <property type="entry name" value="C2"/>
    <property type="match status" value="1"/>
</dbReference>
<evidence type="ECO:0000313" key="5">
    <source>
        <dbReference type="Proteomes" id="UP001479290"/>
    </source>
</evidence>